<evidence type="ECO:0008006" key="4">
    <source>
        <dbReference type="Google" id="ProtNLM"/>
    </source>
</evidence>
<keyword evidence="1" id="KW-1133">Transmembrane helix</keyword>
<dbReference type="AlphaFoldDB" id="A0A2J7PC39"/>
<comment type="caution">
    <text evidence="2">The sequence shown here is derived from an EMBL/GenBank/DDBJ whole genome shotgun (WGS) entry which is preliminary data.</text>
</comment>
<accession>A0A2J7PC39</accession>
<evidence type="ECO:0000313" key="2">
    <source>
        <dbReference type="EMBL" id="PNF13905.1"/>
    </source>
</evidence>
<organism evidence="2 3">
    <name type="scientific">Cryptotermes secundus</name>
    <dbReference type="NCBI Taxonomy" id="105785"/>
    <lineage>
        <taxon>Eukaryota</taxon>
        <taxon>Metazoa</taxon>
        <taxon>Ecdysozoa</taxon>
        <taxon>Arthropoda</taxon>
        <taxon>Hexapoda</taxon>
        <taxon>Insecta</taxon>
        <taxon>Pterygota</taxon>
        <taxon>Neoptera</taxon>
        <taxon>Polyneoptera</taxon>
        <taxon>Dictyoptera</taxon>
        <taxon>Blattodea</taxon>
        <taxon>Blattoidea</taxon>
        <taxon>Termitoidae</taxon>
        <taxon>Kalotermitidae</taxon>
        <taxon>Cryptotermitinae</taxon>
        <taxon>Cryptotermes</taxon>
    </lineage>
</organism>
<evidence type="ECO:0000313" key="3">
    <source>
        <dbReference type="Proteomes" id="UP000235965"/>
    </source>
</evidence>
<dbReference type="EMBL" id="NEVH01027067">
    <property type="protein sequence ID" value="PNF13905.1"/>
    <property type="molecule type" value="Genomic_DNA"/>
</dbReference>
<keyword evidence="1" id="KW-0472">Membrane</keyword>
<keyword evidence="3" id="KW-1185">Reference proteome</keyword>
<dbReference type="InParanoid" id="A0A2J7PC39"/>
<gene>
    <name evidence="2" type="ORF">B7P43_G09849</name>
</gene>
<name>A0A2J7PC39_9NEOP</name>
<protein>
    <recommendedName>
        <fullName evidence="4">Protein TsetseEP domain-containing protein</fullName>
    </recommendedName>
</protein>
<reference evidence="2 3" key="1">
    <citation type="submission" date="2017-12" db="EMBL/GenBank/DDBJ databases">
        <title>Hemimetabolous genomes reveal molecular basis of termite eusociality.</title>
        <authorList>
            <person name="Harrison M.C."/>
            <person name="Jongepier E."/>
            <person name="Robertson H.M."/>
            <person name="Arning N."/>
            <person name="Bitard-Feildel T."/>
            <person name="Chao H."/>
            <person name="Childers C.P."/>
            <person name="Dinh H."/>
            <person name="Doddapaneni H."/>
            <person name="Dugan S."/>
            <person name="Gowin J."/>
            <person name="Greiner C."/>
            <person name="Han Y."/>
            <person name="Hu H."/>
            <person name="Hughes D.S.T."/>
            <person name="Huylmans A.-K."/>
            <person name="Kemena C."/>
            <person name="Kremer L.P.M."/>
            <person name="Lee S.L."/>
            <person name="Lopez-Ezquerra A."/>
            <person name="Mallet L."/>
            <person name="Monroy-Kuhn J.M."/>
            <person name="Moser A."/>
            <person name="Murali S.C."/>
            <person name="Muzny D.M."/>
            <person name="Otani S."/>
            <person name="Piulachs M.-D."/>
            <person name="Poelchau M."/>
            <person name="Qu J."/>
            <person name="Schaub F."/>
            <person name="Wada-Katsumata A."/>
            <person name="Worley K.C."/>
            <person name="Xie Q."/>
            <person name="Ylla G."/>
            <person name="Poulsen M."/>
            <person name="Gibbs R.A."/>
            <person name="Schal C."/>
            <person name="Richards S."/>
            <person name="Belles X."/>
            <person name="Korb J."/>
            <person name="Bornberg-Bauer E."/>
        </authorList>
    </citation>
    <scope>NUCLEOTIDE SEQUENCE [LARGE SCALE GENOMIC DNA]</scope>
    <source>
        <tissue evidence="2">Whole body</tissue>
    </source>
</reference>
<sequence length="276" mass="29225">MVPRKDNSKFFSTQEEYQNNMAAIFVTALMVLGASHSLSAAALFGYAPDEAVGDRQDQIQHALGKIQKLASNFKRMADNAQADGNKLLQALRVQSNDPEALLALVTETKLAISQSAPAGVDISSCESGNDQKYQAMVQEAGPGIEACLHSAAAVLQPYFQHLDDLVTFAQDAAVGANANVTSCVNKNQGNDGGLTDCLSVVRNQVFEGRDQLMAAILGVMADFRSGTGPLIADFTKCTNDVQDRAIGESVDIIQTTRECFKGLGAGVSSRNSTSSA</sequence>
<evidence type="ECO:0000256" key="1">
    <source>
        <dbReference type="SAM" id="Phobius"/>
    </source>
</evidence>
<keyword evidence="1" id="KW-0812">Transmembrane</keyword>
<proteinExistence type="predicted"/>
<feature type="transmembrane region" description="Helical" evidence="1">
    <location>
        <begin position="21"/>
        <end position="47"/>
    </location>
</feature>
<dbReference type="Proteomes" id="UP000235965">
    <property type="component" value="Unassembled WGS sequence"/>
</dbReference>